<proteinExistence type="predicted"/>
<name>A0A6C0IWB8_9ZZZZ</name>
<keyword evidence="1" id="KW-0472">Membrane</keyword>
<keyword evidence="1" id="KW-0812">Transmembrane</keyword>
<dbReference type="EMBL" id="MN740267">
    <property type="protein sequence ID" value="QHT96830.1"/>
    <property type="molecule type" value="Genomic_DNA"/>
</dbReference>
<keyword evidence="1" id="KW-1133">Transmembrane helix</keyword>
<evidence type="ECO:0000313" key="2">
    <source>
        <dbReference type="EMBL" id="QHT96830.1"/>
    </source>
</evidence>
<feature type="transmembrane region" description="Helical" evidence="1">
    <location>
        <begin position="12"/>
        <end position="31"/>
    </location>
</feature>
<accession>A0A6C0IWB8</accession>
<dbReference type="AlphaFoldDB" id="A0A6C0IWB8"/>
<protein>
    <submittedName>
        <fullName evidence="2">Uncharacterized protein</fullName>
    </submittedName>
</protein>
<sequence>MWEEISKYIKADWTRSISLVVNIILIIVLIVDANWGEGFLYLYAHKNNHVAIDGVVQGAYDDETQPFTADVGADVSGGEEVITDAVLQRQLIRPPVE</sequence>
<organism evidence="2">
    <name type="scientific">viral metagenome</name>
    <dbReference type="NCBI Taxonomy" id="1070528"/>
    <lineage>
        <taxon>unclassified sequences</taxon>
        <taxon>metagenomes</taxon>
        <taxon>organismal metagenomes</taxon>
    </lineage>
</organism>
<reference evidence="2" key="1">
    <citation type="journal article" date="2020" name="Nature">
        <title>Giant virus diversity and host interactions through global metagenomics.</title>
        <authorList>
            <person name="Schulz F."/>
            <person name="Roux S."/>
            <person name="Paez-Espino D."/>
            <person name="Jungbluth S."/>
            <person name="Walsh D.A."/>
            <person name="Denef V.J."/>
            <person name="McMahon K.D."/>
            <person name="Konstantinidis K.T."/>
            <person name="Eloe-Fadrosh E.A."/>
            <person name="Kyrpides N.C."/>
            <person name="Woyke T."/>
        </authorList>
    </citation>
    <scope>NUCLEOTIDE SEQUENCE</scope>
    <source>
        <strain evidence="2">GVMAG-M-3300024336-7</strain>
    </source>
</reference>
<evidence type="ECO:0000256" key="1">
    <source>
        <dbReference type="SAM" id="Phobius"/>
    </source>
</evidence>